<evidence type="ECO:0008006" key="4">
    <source>
        <dbReference type="Google" id="ProtNLM"/>
    </source>
</evidence>
<organism evidence="2 3">
    <name type="scientific">Maribacter cobaltidurans</name>
    <dbReference type="NCBI Taxonomy" id="1178778"/>
    <lineage>
        <taxon>Bacteria</taxon>
        <taxon>Pseudomonadati</taxon>
        <taxon>Bacteroidota</taxon>
        <taxon>Flavobacteriia</taxon>
        <taxon>Flavobacteriales</taxon>
        <taxon>Flavobacteriaceae</taxon>
        <taxon>Maribacter</taxon>
    </lineage>
</organism>
<evidence type="ECO:0000256" key="1">
    <source>
        <dbReference type="SAM" id="Phobius"/>
    </source>
</evidence>
<keyword evidence="1" id="KW-0812">Transmembrane</keyword>
<sequence length="57" mass="6962">MFEFDQYLGFLAFLTILTIGFWLMIFLLTFVVPYWLFGNIRELLKERREKKRAARQA</sequence>
<protein>
    <recommendedName>
        <fullName evidence="4">Fumarate hydratase</fullName>
    </recommendedName>
</protein>
<dbReference type="Proteomes" id="UP000215244">
    <property type="component" value="Chromosome"/>
</dbReference>
<name>A0A223V013_9FLAO</name>
<dbReference type="KEGG" id="marb:CJ263_00290"/>
<dbReference type="AlphaFoldDB" id="A0A223V013"/>
<evidence type="ECO:0000313" key="3">
    <source>
        <dbReference type="Proteomes" id="UP000215244"/>
    </source>
</evidence>
<keyword evidence="3" id="KW-1185">Reference proteome</keyword>
<keyword evidence="1" id="KW-0472">Membrane</keyword>
<keyword evidence="1" id="KW-1133">Transmembrane helix</keyword>
<evidence type="ECO:0000313" key="2">
    <source>
        <dbReference type="EMBL" id="ASV28793.1"/>
    </source>
</evidence>
<dbReference type="EMBL" id="CP022957">
    <property type="protein sequence ID" value="ASV28793.1"/>
    <property type="molecule type" value="Genomic_DNA"/>
</dbReference>
<reference evidence="2 3" key="1">
    <citation type="submission" date="2017-08" db="EMBL/GenBank/DDBJ databases">
        <title>The complete genome sequence of Maribacter sp. B1, isolated from deep-sea sediment.</title>
        <authorList>
            <person name="Wu Y.-H."/>
            <person name="Cheng H."/>
            <person name="Xu X.-W."/>
        </authorList>
    </citation>
    <scope>NUCLEOTIDE SEQUENCE [LARGE SCALE GENOMIC DNA]</scope>
    <source>
        <strain evidence="2 3">B1</strain>
    </source>
</reference>
<proteinExistence type="predicted"/>
<feature type="transmembrane region" description="Helical" evidence="1">
    <location>
        <begin position="12"/>
        <end position="37"/>
    </location>
</feature>
<gene>
    <name evidence="2" type="ORF">CJ263_00290</name>
</gene>
<accession>A0A223V013</accession>